<dbReference type="SUPFAM" id="SSF51905">
    <property type="entry name" value="FAD/NAD(P)-binding domain"/>
    <property type="match status" value="1"/>
</dbReference>
<evidence type="ECO:0000313" key="6">
    <source>
        <dbReference type="EMBL" id="KIM20310.1"/>
    </source>
</evidence>
<dbReference type="InterPro" id="IPR023753">
    <property type="entry name" value="FAD/NAD-binding_dom"/>
</dbReference>
<accession>A0A0C3A6Q2</accession>
<dbReference type="Proteomes" id="UP000054097">
    <property type="component" value="Unassembled WGS sequence"/>
</dbReference>
<dbReference type="STRING" id="933852.A0A0C3A6Q2"/>
<evidence type="ECO:0000256" key="3">
    <source>
        <dbReference type="ARBA" id="ARBA00022827"/>
    </source>
</evidence>
<evidence type="ECO:0000256" key="4">
    <source>
        <dbReference type="ARBA" id="ARBA00023002"/>
    </source>
</evidence>
<feature type="domain" description="FAD/NAD(P)-binding" evidence="5">
    <location>
        <begin position="6"/>
        <end position="316"/>
    </location>
</feature>
<dbReference type="Gene3D" id="3.50.50.100">
    <property type="match status" value="2"/>
</dbReference>
<evidence type="ECO:0000259" key="5">
    <source>
        <dbReference type="Pfam" id="PF07992"/>
    </source>
</evidence>
<evidence type="ECO:0000313" key="7">
    <source>
        <dbReference type="Proteomes" id="UP000054097"/>
    </source>
</evidence>
<dbReference type="GO" id="GO:0005737">
    <property type="term" value="C:cytoplasm"/>
    <property type="evidence" value="ECO:0007669"/>
    <property type="project" value="TreeGrafter"/>
</dbReference>
<reference evidence="6 7" key="1">
    <citation type="submission" date="2014-04" db="EMBL/GenBank/DDBJ databases">
        <authorList>
            <consortium name="DOE Joint Genome Institute"/>
            <person name="Kuo A."/>
            <person name="Zuccaro A."/>
            <person name="Kohler A."/>
            <person name="Nagy L.G."/>
            <person name="Floudas D."/>
            <person name="Copeland A."/>
            <person name="Barry K.W."/>
            <person name="Cichocki N."/>
            <person name="Veneault-Fourrey C."/>
            <person name="LaButti K."/>
            <person name="Lindquist E.A."/>
            <person name="Lipzen A."/>
            <person name="Lundell T."/>
            <person name="Morin E."/>
            <person name="Murat C."/>
            <person name="Sun H."/>
            <person name="Tunlid A."/>
            <person name="Henrissat B."/>
            <person name="Grigoriev I.V."/>
            <person name="Hibbett D.S."/>
            <person name="Martin F."/>
            <person name="Nordberg H.P."/>
            <person name="Cantor M.N."/>
            <person name="Hua S.X."/>
        </authorList>
    </citation>
    <scope>NUCLEOTIDE SEQUENCE [LARGE SCALE GENOMIC DNA]</scope>
    <source>
        <strain evidence="6 7">MAFF 305830</strain>
    </source>
</reference>
<gene>
    <name evidence="6" type="ORF">M408DRAFT_82206</name>
</gene>
<dbReference type="EMBL" id="KN824447">
    <property type="protein sequence ID" value="KIM20310.1"/>
    <property type="molecule type" value="Genomic_DNA"/>
</dbReference>
<proteinExistence type="inferred from homology"/>
<keyword evidence="3" id="KW-0274">FAD</keyword>
<evidence type="ECO:0000256" key="2">
    <source>
        <dbReference type="ARBA" id="ARBA00022630"/>
    </source>
</evidence>
<dbReference type="HOGENOM" id="CLU_019845_2_0_1"/>
<dbReference type="AlphaFoldDB" id="A0A0C3A6Q2"/>
<organism evidence="6 7">
    <name type="scientific">Serendipita vermifera MAFF 305830</name>
    <dbReference type="NCBI Taxonomy" id="933852"/>
    <lineage>
        <taxon>Eukaryota</taxon>
        <taxon>Fungi</taxon>
        <taxon>Dikarya</taxon>
        <taxon>Basidiomycota</taxon>
        <taxon>Agaricomycotina</taxon>
        <taxon>Agaricomycetes</taxon>
        <taxon>Sebacinales</taxon>
        <taxon>Serendipitaceae</taxon>
        <taxon>Serendipita</taxon>
    </lineage>
</organism>
<evidence type="ECO:0000256" key="1">
    <source>
        <dbReference type="ARBA" id="ARBA00006442"/>
    </source>
</evidence>
<dbReference type="GO" id="GO:0004174">
    <property type="term" value="F:electron-transferring-flavoprotein dehydrogenase activity"/>
    <property type="evidence" value="ECO:0007669"/>
    <property type="project" value="TreeGrafter"/>
</dbReference>
<dbReference type="Pfam" id="PF07992">
    <property type="entry name" value="Pyr_redox_2"/>
    <property type="match status" value="1"/>
</dbReference>
<sequence length="407" mass="43947">MSNKTSIVIVGGGAVAIHVAQALDKQLSPSKYSLTMLTETDYYRHLPAALRAFVTAEGDLESQMTFPYDKIFGKDTKNGIGRVGTVQLGKVVSVEEKANDKGYVVLEGGQRIEWNVLLIATGSEWEGPLRWPNRLSDLESQMTFPYDKIFGKDTKNGIGRVGTVQLGKVVSVEEKANDKGYVVLEGGQRVEWNVLLIATGSEVARGLEDRGVVILNGDSVTGLEQDVLDGIQGVVPGRTITTTKGVTLPAELIIPTRGSRRVNTTFLGDNSPSAVTINAALVEQGRLDVSRTLQLTSNPNVFAGGDVVALNEAHTIVKAWAHTSVIVENILALLTARENGTEVVHLKKYKKAMDGIAITNGARRGTMYLDFFTIPILGWPIILGDWITSTLKSQSLSAGGIRSWMGQ</sequence>
<dbReference type="OrthoDB" id="202203at2759"/>
<dbReference type="PANTHER" id="PTHR43735:SF3">
    <property type="entry name" value="FERROPTOSIS SUPPRESSOR PROTEIN 1"/>
    <property type="match status" value="1"/>
</dbReference>
<name>A0A0C3A6Q2_SERVB</name>
<dbReference type="GO" id="GO:0050660">
    <property type="term" value="F:flavin adenine dinucleotide binding"/>
    <property type="evidence" value="ECO:0007669"/>
    <property type="project" value="TreeGrafter"/>
</dbReference>
<dbReference type="PANTHER" id="PTHR43735">
    <property type="entry name" value="APOPTOSIS-INDUCING FACTOR 1"/>
    <property type="match status" value="1"/>
</dbReference>
<keyword evidence="4" id="KW-0560">Oxidoreductase</keyword>
<comment type="similarity">
    <text evidence="1">Belongs to the FAD-dependent oxidoreductase family.</text>
</comment>
<keyword evidence="2" id="KW-0285">Flavoprotein</keyword>
<keyword evidence="7" id="KW-1185">Reference proteome</keyword>
<protein>
    <recommendedName>
        <fullName evidence="5">FAD/NAD(P)-binding domain-containing protein</fullName>
    </recommendedName>
</protein>
<dbReference type="InterPro" id="IPR036188">
    <property type="entry name" value="FAD/NAD-bd_sf"/>
</dbReference>
<reference evidence="7" key="2">
    <citation type="submission" date="2015-01" db="EMBL/GenBank/DDBJ databases">
        <title>Evolutionary Origins and Diversification of the Mycorrhizal Mutualists.</title>
        <authorList>
            <consortium name="DOE Joint Genome Institute"/>
            <consortium name="Mycorrhizal Genomics Consortium"/>
            <person name="Kohler A."/>
            <person name="Kuo A."/>
            <person name="Nagy L.G."/>
            <person name="Floudas D."/>
            <person name="Copeland A."/>
            <person name="Barry K.W."/>
            <person name="Cichocki N."/>
            <person name="Veneault-Fourrey C."/>
            <person name="LaButti K."/>
            <person name="Lindquist E.A."/>
            <person name="Lipzen A."/>
            <person name="Lundell T."/>
            <person name="Morin E."/>
            <person name="Murat C."/>
            <person name="Riley R."/>
            <person name="Ohm R."/>
            <person name="Sun H."/>
            <person name="Tunlid A."/>
            <person name="Henrissat B."/>
            <person name="Grigoriev I.V."/>
            <person name="Hibbett D.S."/>
            <person name="Martin F."/>
        </authorList>
    </citation>
    <scope>NUCLEOTIDE SEQUENCE [LARGE SCALE GENOMIC DNA]</scope>
    <source>
        <strain evidence="7">MAFF 305830</strain>
    </source>
</reference>